<dbReference type="Pfam" id="PF14905">
    <property type="entry name" value="OMP_b-brl_3"/>
    <property type="match status" value="1"/>
</dbReference>
<feature type="domain" description="Outer membrane protein beta-barrel" evidence="1">
    <location>
        <begin position="455"/>
        <end position="914"/>
    </location>
</feature>
<proteinExistence type="predicted"/>
<reference evidence="3" key="1">
    <citation type="submission" date="2020-01" db="EMBL/GenBank/DDBJ databases">
        <title>Sphingomonas sp. strain CSW-10.</title>
        <authorList>
            <person name="Chen W.-M."/>
        </authorList>
    </citation>
    <scope>NUCLEOTIDE SEQUENCE [LARGE SCALE GENOMIC DNA]</scope>
    <source>
        <strain evidence="3">NST-5</strain>
    </source>
</reference>
<evidence type="ECO:0000259" key="1">
    <source>
        <dbReference type="Pfam" id="PF14905"/>
    </source>
</evidence>
<dbReference type="SUPFAM" id="SSF56935">
    <property type="entry name" value="Porins"/>
    <property type="match status" value="1"/>
</dbReference>
<name>A0ABW9ZAN4_9FLAO</name>
<dbReference type="InterPro" id="IPR041700">
    <property type="entry name" value="OMP_b-brl_3"/>
</dbReference>
<dbReference type="Proteomes" id="UP000798602">
    <property type="component" value="Unassembled WGS sequence"/>
</dbReference>
<dbReference type="RefSeq" id="WP_166536206.1">
    <property type="nucleotide sequence ID" value="NZ_JAABLM010000004.1"/>
</dbReference>
<evidence type="ECO:0000313" key="2">
    <source>
        <dbReference type="EMBL" id="NBL64377.1"/>
    </source>
</evidence>
<gene>
    <name evidence="2" type="ORF">GV828_04070</name>
</gene>
<sequence length="930" mass="105974">MQRIVPLIFLFFLIVIPANSQNFTIKGKVMSKEVKTPIESATVYLTKEQDSSMIDYTISDKNGNFSIPIRKQSQAFIVKLSMIGYEVFEKRYESLESDIDMGEIFISDDVTTLGEVLVVGEAPPVRIKNDTLEFNASSFKVRPDSNVEALLKQLPGVEINKDGKITVNGKEVNEILVNGKSFFGKDGQVAIKNLPAEIINKVQVSDTKTKEEKQTGQGASGDKASINLTIQDDKNKGLFGKFTGGYGTDDRYEASGLLNYFKDKQKFSFLGASNNINSTGFSMDEIFDSMGGGRNRSIYTRGDGSFNINGIDFGGGSGITTSNMIGLNYSDEWFKKFDPSASYFFTNSTTENDTRSRTESFLTNADGTNSSFITESVGSSENRNDGHNMSFEFEYKIDSLTTLNVTPSFVKNNSEFRSRSQQSSLNNIGLVNESDSENFNNTINSTFENDLYLNRRFKKKGRSLGIAFNHSNKNSDIDNVTNSETFFFQDPERTEDIRRQKEQDGIRDDRYYVRLGYSEPLKDSLNITVRAAYEWKDYSMNKNTFNFNETSEAYDDFNSLLSYSMDSRTTTFNPSAALNLRKKSISGGIQLGTEVTHFDNGSLFDGTESKINKKYIYPSANAWLSYRMSKSKSLYFYYDFDVRMPTAMQILPVTDLTNPLFQRVGNVNLEPTKTHNFHLNFNNYDYASRSGFYSYFGFSFNERAIVTSRVFDVTDLINRTTYENVENTYYGYGGISWNKTIKKEENTFRFGAELNLNVNYDKGLTNNLLYTAKGYNISPTINLGWDLGEILTISPSYTYTFDASNYTNYSVDKASNFLHNIKFQTTSYWPKHVVFGNDFGYTYNSNISDGFRKDFFLWNTSLGYNFFEDKLLFKIKVYDMLNQNQSAVRYISPESIRDVENTVLKRYAMFSLTYKIEKFGGKKERNRFEP</sequence>
<protein>
    <submittedName>
        <fullName evidence="2">Outer membrane beta-barrel protein</fullName>
    </submittedName>
</protein>
<dbReference type="InterPro" id="IPR008969">
    <property type="entry name" value="CarboxyPept-like_regulatory"/>
</dbReference>
<evidence type="ECO:0000313" key="3">
    <source>
        <dbReference type="Proteomes" id="UP000798602"/>
    </source>
</evidence>
<keyword evidence="3" id="KW-1185">Reference proteome</keyword>
<accession>A0ABW9ZAN4</accession>
<comment type="caution">
    <text evidence="2">The sequence shown here is derived from an EMBL/GenBank/DDBJ whole genome shotgun (WGS) entry which is preliminary data.</text>
</comment>
<dbReference type="SUPFAM" id="SSF49464">
    <property type="entry name" value="Carboxypeptidase regulatory domain-like"/>
    <property type="match status" value="1"/>
</dbReference>
<dbReference type="EMBL" id="JAABLM010000004">
    <property type="protein sequence ID" value="NBL64377.1"/>
    <property type="molecule type" value="Genomic_DNA"/>
</dbReference>
<organism evidence="2 3">
    <name type="scientific">Flavobacterium ichthyis</name>
    <dbReference type="NCBI Taxonomy" id="2698827"/>
    <lineage>
        <taxon>Bacteria</taxon>
        <taxon>Pseudomonadati</taxon>
        <taxon>Bacteroidota</taxon>
        <taxon>Flavobacteriia</taxon>
        <taxon>Flavobacteriales</taxon>
        <taxon>Flavobacteriaceae</taxon>
        <taxon>Flavobacterium</taxon>
    </lineage>
</organism>